<protein>
    <submittedName>
        <fullName evidence="2">NAD(P)-binding domain-containing protein</fullName>
    </submittedName>
</protein>
<dbReference type="PRINTS" id="PR00411">
    <property type="entry name" value="PNDRDTASEI"/>
</dbReference>
<accession>A0ABV1YSV9</accession>
<dbReference type="Pfam" id="PF13738">
    <property type="entry name" value="Pyr_redox_3"/>
    <property type="match status" value="1"/>
</dbReference>
<evidence type="ECO:0000313" key="3">
    <source>
        <dbReference type="Proteomes" id="UP001433071"/>
    </source>
</evidence>
<dbReference type="Gene3D" id="3.50.50.60">
    <property type="entry name" value="FAD/NAD(P)-binding domain"/>
    <property type="match status" value="1"/>
</dbReference>
<keyword evidence="3" id="KW-1185">Reference proteome</keyword>
<organism evidence="2 3">
    <name type="scientific">Mesorhizobium caraganae</name>
    <dbReference type="NCBI Taxonomy" id="483206"/>
    <lineage>
        <taxon>Bacteria</taxon>
        <taxon>Pseudomonadati</taxon>
        <taxon>Pseudomonadota</taxon>
        <taxon>Alphaproteobacteria</taxon>
        <taxon>Hyphomicrobiales</taxon>
        <taxon>Phyllobacteriaceae</taxon>
        <taxon>Mesorhizobium</taxon>
    </lineage>
</organism>
<dbReference type="Proteomes" id="UP001433071">
    <property type="component" value="Unassembled WGS sequence"/>
</dbReference>
<dbReference type="InterPro" id="IPR050982">
    <property type="entry name" value="Auxin_biosynth/cation_transpt"/>
</dbReference>
<sequence length="430" mass="47038">MSESASRGIAGTVDVVVIGAGHSGLAISYLLGQHSLRHVVLERGEVANSWRTERWDSLHLLTPNWMARLPDYPYQGDDPDGYMSAGQIADFISDYATYTSAPVLTRTAVNRVAQSSHGFRVETQNGDWLCRAVVLATGAFSKPVIPRLAEAMPATIEQLSAHSYRNPGQLVPGGVLVVGASATGLQLAQEIQLSGRPVTLAVGEHVRLPRIYRGRDIQWWMLATGVLDQRIEDADDPDRARRVPSPQLVGASDRTTLDLNVLQGQGVKIVGRLMGIRDATAQFSGTLRNVCALADLKMNRLLASIDEWAEANAPSGVGPIERFAPTAIDAAPQLKLKLGEDVRTVLWATGFRPDFSWLDLPIFDRKGDLKHDRGVADVPGVYVVGLPYLRRRKSSFIHGAEDDARELTAHLTDYLDRTIKREMPLRAVAT</sequence>
<evidence type="ECO:0000313" key="2">
    <source>
        <dbReference type="EMBL" id="MER9402837.1"/>
    </source>
</evidence>
<comment type="caution">
    <text evidence="2">The sequence shown here is derived from an EMBL/GenBank/DDBJ whole genome shotgun (WGS) entry which is preliminary data.</text>
</comment>
<dbReference type="InterPro" id="IPR036188">
    <property type="entry name" value="FAD/NAD-bd_sf"/>
</dbReference>
<name>A0ABV1YSV9_9HYPH</name>
<dbReference type="PANTHER" id="PTHR43539:SF78">
    <property type="entry name" value="FLAVIN-CONTAINING MONOOXYGENASE"/>
    <property type="match status" value="1"/>
</dbReference>
<reference evidence="2 3" key="1">
    <citation type="journal article" date="2024" name="Proc. Natl. Acad. Sci. U.S.A.">
        <title>The evolutionary genomics of adaptation to stress in wild rhizobium bacteria.</title>
        <authorList>
            <person name="Kehlet-Delgado H."/>
            <person name="Montoya A.P."/>
            <person name="Jensen K.T."/>
            <person name="Wendlandt C.E."/>
            <person name="Dexheimer C."/>
            <person name="Roberts M."/>
            <person name="Torres Martinez L."/>
            <person name="Friesen M.L."/>
            <person name="Griffitts J.S."/>
            <person name="Porter S.S."/>
        </authorList>
    </citation>
    <scope>NUCLEOTIDE SEQUENCE [LARGE SCALE GENOMIC DNA]</scope>
    <source>
        <strain evidence="2 3">M0641</strain>
    </source>
</reference>
<dbReference type="PANTHER" id="PTHR43539">
    <property type="entry name" value="FLAVIN-BINDING MONOOXYGENASE-LIKE PROTEIN (AFU_ORTHOLOGUE AFUA_4G09220)"/>
    <property type="match status" value="1"/>
</dbReference>
<dbReference type="EMBL" id="JAMYQB010000001">
    <property type="protein sequence ID" value="MER9402837.1"/>
    <property type="molecule type" value="Genomic_DNA"/>
</dbReference>
<keyword evidence="1" id="KW-0560">Oxidoreductase</keyword>
<dbReference type="RefSeq" id="WP_352555775.1">
    <property type="nucleotide sequence ID" value="NZ_JAMYQB010000001.1"/>
</dbReference>
<gene>
    <name evidence="2" type="ORF">NKI36_02115</name>
</gene>
<dbReference type="SUPFAM" id="SSF51905">
    <property type="entry name" value="FAD/NAD(P)-binding domain"/>
    <property type="match status" value="1"/>
</dbReference>
<proteinExistence type="predicted"/>
<evidence type="ECO:0000256" key="1">
    <source>
        <dbReference type="ARBA" id="ARBA00023002"/>
    </source>
</evidence>